<feature type="region of interest" description="Disordered" evidence="1">
    <location>
        <begin position="1"/>
        <end position="45"/>
    </location>
</feature>
<dbReference type="VEuPathDB" id="FungiDB:GVI51_E04169"/>
<feature type="region of interest" description="Disordered" evidence="1">
    <location>
        <begin position="252"/>
        <end position="282"/>
    </location>
</feature>
<dbReference type="VEuPathDB" id="FungiDB:CAGL0E04466g"/>
<organism evidence="2 3">
    <name type="scientific">Candida glabrata</name>
    <name type="common">Yeast</name>
    <name type="synonym">Torulopsis glabrata</name>
    <dbReference type="NCBI Taxonomy" id="5478"/>
    <lineage>
        <taxon>Eukaryota</taxon>
        <taxon>Fungi</taxon>
        <taxon>Dikarya</taxon>
        <taxon>Ascomycota</taxon>
        <taxon>Saccharomycotina</taxon>
        <taxon>Saccharomycetes</taxon>
        <taxon>Saccharomycetales</taxon>
        <taxon>Saccharomycetaceae</taxon>
        <taxon>Nakaseomyces</taxon>
    </lineage>
</organism>
<name>A0A0W0EDD4_CANGB</name>
<feature type="compositionally biased region" description="Polar residues" evidence="1">
    <location>
        <begin position="255"/>
        <end position="282"/>
    </location>
</feature>
<dbReference type="EMBL" id="LLZZ01000156">
    <property type="protein sequence ID" value="KTA97786.1"/>
    <property type="molecule type" value="Genomic_DNA"/>
</dbReference>
<dbReference type="VEuPathDB" id="FungiDB:GWK60_E04147"/>
<protein>
    <submittedName>
        <fullName evidence="2">Uncharacterized protein</fullName>
    </submittedName>
</protein>
<proteinExistence type="predicted"/>
<accession>A0A0W0EDD4</accession>
<comment type="caution">
    <text evidence="2">The sequence shown here is derived from an EMBL/GenBank/DDBJ whole genome shotgun (WGS) entry which is preliminary data.</text>
</comment>
<sequence length="282" mass="31903">MARSKDSKVLQPRTTNVRKPAGTYKNKKRHNKSELEKNAKSVKRRRIEPSVSDFNNEYISMRLEPQGIRPSIARNNGASVEREISFGDLINAPPVSTSTPTHVPSLSSLKYPEITYNNVRHKKLFATMSYERQNSTYNTQPGENHNYMLISNNSFSYRADQIASPTTYNNNKPENGQAADIFIPNEKMKSIDISKLSIYSKVDDSVVNQNHRILNEYDVPFPQLIATSARMADTYPTVNEYPTEDMPDVHGDINSMKNAQFPSDTNDSYDSSGGQATYFNSK</sequence>
<dbReference type="AlphaFoldDB" id="A0A0W0EDD4"/>
<gene>
    <name evidence="2" type="ORF">AO440_001008</name>
</gene>
<evidence type="ECO:0000256" key="1">
    <source>
        <dbReference type="SAM" id="MobiDB-lite"/>
    </source>
</evidence>
<dbReference type="VEuPathDB" id="FungiDB:B1J91_E04466g"/>
<reference evidence="2 3" key="1">
    <citation type="submission" date="2015-10" db="EMBL/GenBank/DDBJ databases">
        <title>Draft genomes sequences of Candida glabrata isolates 1A, 1B, 2A, 2B, 3A and 3B.</title>
        <authorList>
            <person name="Haavelsrud O.E."/>
            <person name="Gaustad P."/>
        </authorList>
    </citation>
    <scope>NUCLEOTIDE SEQUENCE [LARGE SCALE GENOMIC DNA]</scope>
    <source>
        <strain evidence="2">910700640</strain>
    </source>
</reference>
<evidence type="ECO:0000313" key="3">
    <source>
        <dbReference type="Proteomes" id="UP000054886"/>
    </source>
</evidence>
<dbReference type="Proteomes" id="UP000054886">
    <property type="component" value="Unassembled WGS sequence"/>
</dbReference>
<evidence type="ECO:0000313" key="2">
    <source>
        <dbReference type="EMBL" id="KTA97786.1"/>
    </source>
</evidence>